<dbReference type="EC" id="3.1.-.-" evidence="3"/>
<comment type="caution">
    <text evidence="3">The sequence shown here is derived from an EMBL/GenBank/DDBJ whole genome shotgun (WGS) entry which is preliminary data.</text>
</comment>
<reference evidence="3 4" key="1">
    <citation type="submission" date="2015-01" db="EMBL/GenBank/DDBJ databases">
        <title>Draft genome of the acidophilic iron oxidizer Ferrimicrobium acidiphilum strain T23.</title>
        <authorList>
            <person name="Poehlein A."/>
            <person name="Eisen S."/>
            <person name="Schloemann M."/>
            <person name="Johnson B.D."/>
            <person name="Daniel R."/>
            <person name="Muehling M."/>
        </authorList>
    </citation>
    <scope>NUCLEOTIDE SEQUENCE [LARGE SCALE GENOMIC DNA]</scope>
    <source>
        <strain evidence="3 4">T23</strain>
    </source>
</reference>
<dbReference type="Proteomes" id="UP000032336">
    <property type="component" value="Unassembled WGS sequence"/>
</dbReference>
<dbReference type="STRING" id="1121877.FEAC_08820"/>
<dbReference type="Pfam" id="PF05016">
    <property type="entry name" value="ParE_toxin"/>
    <property type="match status" value="1"/>
</dbReference>
<keyword evidence="4" id="KW-1185">Reference proteome</keyword>
<evidence type="ECO:0000313" key="4">
    <source>
        <dbReference type="Proteomes" id="UP000032336"/>
    </source>
</evidence>
<evidence type="ECO:0000256" key="2">
    <source>
        <dbReference type="ARBA" id="ARBA00022649"/>
    </source>
</evidence>
<keyword evidence="2" id="KW-1277">Toxin-antitoxin system</keyword>
<dbReference type="OrthoDB" id="5326046at2"/>
<dbReference type="RefSeq" id="WP_052565551.1">
    <property type="nucleotide sequence ID" value="NZ_JXUW01000005.1"/>
</dbReference>
<evidence type="ECO:0000313" key="3">
    <source>
        <dbReference type="EMBL" id="KJE77448.1"/>
    </source>
</evidence>
<gene>
    <name evidence="3" type="primary">relG</name>
    <name evidence="3" type="ORF">FEAC_08820</name>
</gene>
<name>A0A0D8FVX3_9ACTN</name>
<dbReference type="GO" id="GO:0016787">
    <property type="term" value="F:hydrolase activity"/>
    <property type="evidence" value="ECO:0007669"/>
    <property type="project" value="UniProtKB-KW"/>
</dbReference>
<protein>
    <submittedName>
        <fullName evidence="3">Toxin RelG</fullName>
        <ecNumber evidence="3">3.1.-.-</ecNumber>
    </submittedName>
</protein>
<dbReference type="Gene3D" id="3.30.2310.20">
    <property type="entry name" value="RelE-like"/>
    <property type="match status" value="1"/>
</dbReference>
<proteinExistence type="inferred from homology"/>
<dbReference type="InterPro" id="IPR035093">
    <property type="entry name" value="RelE/ParE_toxin_dom_sf"/>
</dbReference>
<sequence>MLTESLPPKIGAAIFVFLTEVLVNEPRKVGKPLRPPIDLVWSARRGSYRVLYLIDEDQGIVIVTAIRHRSDAYRT</sequence>
<evidence type="ECO:0000256" key="1">
    <source>
        <dbReference type="ARBA" id="ARBA00006226"/>
    </source>
</evidence>
<organism evidence="3 4">
    <name type="scientific">Ferrimicrobium acidiphilum DSM 19497</name>
    <dbReference type="NCBI Taxonomy" id="1121877"/>
    <lineage>
        <taxon>Bacteria</taxon>
        <taxon>Bacillati</taxon>
        <taxon>Actinomycetota</taxon>
        <taxon>Acidimicrobiia</taxon>
        <taxon>Acidimicrobiales</taxon>
        <taxon>Acidimicrobiaceae</taxon>
        <taxon>Ferrimicrobium</taxon>
    </lineage>
</organism>
<keyword evidence="3" id="KW-0378">Hydrolase</keyword>
<dbReference type="PANTHER" id="PTHR35601">
    <property type="entry name" value="TOXIN RELE"/>
    <property type="match status" value="1"/>
</dbReference>
<comment type="similarity">
    <text evidence="1">Belongs to the RelE toxin family.</text>
</comment>
<dbReference type="SUPFAM" id="SSF143011">
    <property type="entry name" value="RelE-like"/>
    <property type="match status" value="1"/>
</dbReference>
<dbReference type="PANTHER" id="PTHR35601:SF1">
    <property type="entry name" value="TOXIN RELE"/>
    <property type="match status" value="1"/>
</dbReference>
<dbReference type="InterPro" id="IPR007712">
    <property type="entry name" value="RelE/ParE_toxin"/>
</dbReference>
<accession>A0A0D8FVX3</accession>
<dbReference type="GeneID" id="78372169"/>
<dbReference type="AlphaFoldDB" id="A0A0D8FVX3"/>
<dbReference type="EMBL" id="JXUW01000005">
    <property type="protein sequence ID" value="KJE77448.1"/>
    <property type="molecule type" value="Genomic_DNA"/>
</dbReference>
<dbReference type="eggNOG" id="COG2026">
    <property type="taxonomic scope" value="Bacteria"/>
</dbReference>